<evidence type="ECO:0000256" key="1">
    <source>
        <dbReference type="SAM" id="SignalP"/>
    </source>
</evidence>
<evidence type="ECO:0000313" key="2">
    <source>
        <dbReference type="EMBL" id="PIA25196.1"/>
    </source>
</evidence>
<feature type="chain" id="PRO_5013807920" evidence="1">
    <location>
        <begin position="41"/>
        <end position="67"/>
    </location>
</feature>
<sequence>MVPVNLQPSYPTHSREPKRAWVHYVLTLLIQVALTSEVRATPIISYKNRTTCPKLNTCGVRDPLAVL</sequence>
<dbReference type="InParanoid" id="A0A2G5C1N8"/>
<keyword evidence="1" id="KW-0732">Signal</keyword>
<keyword evidence="3" id="KW-1185">Reference proteome</keyword>
<name>A0A2G5C1N8_AQUCA</name>
<reference evidence="2 3" key="1">
    <citation type="submission" date="2017-09" db="EMBL/GenBank/DDBJ databases">
        <title>WGS assembly of Aquilegia coerulea Goldsmith.</title>
        <authorList>
            <person name="Hodges S."/>
            <person name="Kramer E."/>
            <person name="Nordborg M."/>
            <person name="Tomkins J."/>
            <person name="Borevitz J."/>
            <person name="Derieg N."/>
            <person name="Yan J."/>
            <person name="Mihaltcheva S."/>
            <person name="Hayes R.D."/>
            <person name="Rokhsar D."/>
        </authorList>
    </citation>
    <scope>NUCLEOTIDE SEQUENCE [LARGE SCALE GENOMIC DNA]</scope>
    <source>
        <strain evidence="3">cv. Goldsmith</strain>
    </source>
</reference>
<feature type="signal peptide" evidence="1">
    <location>
        <begin position="1"/>
        <end position="40"/>
    </location>
</feature>
<dbReference type="AlphaFoldDB" id="A0A2G5C1N8"/>
<dbReference type="EMBL" id="KZ305139">
    <property type="protein sequence ID" value="PIA25196.1"/>
    <property type="molecule type" value="Genomic_DNA"/>
</dbReference>
<gene>
    <name evidence="2" type="ORF">AQUCO_12300028v1</name>
</gene>
<proteinExistence type="predicted"/>
<evidence type="ECO:0000313" key="3">
    <source>
        <dbReference type="Proteomes" id="UP000230069"/>
    </source>
</evidence>
<organism evidence="2 3">
    <name type="scientific">Aquilegia coerulea</name>
    <name type="common">Rocky mountain columbine</name>
    <dbReference type="NCBI Taxonomy" id="218851"/>
    <lineage>
        <taxon>Eukaryota</taxon>
        <taxon>Viridiplantae</taxon>
        <taxon>Streptophyta</taxon>
        <taxon>Embryophyta</taxon>
        <taxon>Tracheophyta</taxon>
        <taxon>Spermatophyta</taxon>
        <taxon>Magnoliopsida</taxon>
        <taxon>Ranunculales</taxon>
        <taxon>Ranunculaceae</taxon>
        <taxon>Thalictroideae</taxon>
        <taxon>Aquilegia</taxon>
    </lineage>
</organism>
<dbReference type="Proteomes" id="UP000230069">
    <property type="component" value="Unassembled WGS sequence"/>
</dbReference>
<accession>A0A2G5C1N8</accession>
<protein>
    <submittedName>
        <fullName evidence="2">Uncharacterized protein</fullName>
    </submittedName>
</protein>